<protein>
    <recommendedName>
        <fullName evidence="8">Divalent metal cation transporter</fullName>
    </recommendedName>
</protein>
<evidence type="ECO:0000313" key="7">
    <source>
        <dbReference type="Proteomes" id="UP000253908"/>
    </source>
</evidence>
<dbReference type="Proteomes" id="UP000253908">
    <property type="component" value="Chromosome"/>
</dbReference>
<evidence type="ECO:0000256" key="1">
    <source>
        <dbReference type="ARBA" id="ARBA00004141"/>
    </source>
</evidence>
<dbReference type="AlphaFoldDB" id="A0A345PJR9"/>
<accession>A0A345PJR9</accession>
<name>A0A345PJR9_9BACI</name>
<keyword evidence="4 5" id="KW-0472">Membrane</keyword>
<feature type="transmembrane region" description="Helical" evidence="5">
    <location>
        <begin position="237"/>
        <end position="259"/>
    </location>
</feature>
<dbReference type="EMBL" id="CP024848">
    <property type="protein sequence ID" value="AXI10249.1"/>
    <property type="molecule type" value="Genomic_DNA"/>
</dbReference>
<feature type="transmembrane region" description="Helical" evidence="5">
    <location>
        <begin position="21"/>
        <end position="42"/>
    </location>
</feature>
<dbReference type="KEGG" id="ocn:CUC15_15480"/>
<evidence type="ECO:0000313" key="6">
    <source>
        <dbReference type="EMBL" id="AXI10249.1"/>
    </source>
</evidence>
<keyword evidence="2 5" id="KW-0812">Transmembrane</keyword>
<dbReference type="Pfam" id="PF01566">
    <property type="entry name" value="Nramp"/>
    <property type="match status" value="1"/>
</dbReference>
<feature type="transmembrane region" description="Helical" evidence="5">
    <location>
        <begin position="48"/>
        <end position="70"/>
    </location>
</feature>
<gene>
    <name evidence="6" type="ORF">CUC15_15480</name>
</gene>
<dbReference type="OrthoDB" id="141480at2"/>
<comment type="subcellular location">
    <subcellularLocation>
        <location evidence="1">Membrane</location>
        <topology evidence="1">Multi-pass membrane protein</topology>
    </subcellularLocation>
</comment>
<dbReference type="GO" id="GO:0015086">
    <property type="term" value="F:cadmium ion transmembrane transporter activity"/>
    <property type="evidence" value="ECO:0007669"/>
    <property type="project" value="TreeGrafter"/>
</dbReference>
<feature type="transmembrane region" description="Helical" evidence="5">
    <location>
        <begin position="380"/>
        <end position="403"/>
    </location>
</feature>
<evidence type="ECO:0008006" key="8">
    <source>
        <dbReference type="Google" id="ProtNLM"/>
    </source>
</evidence>
<feature type="transmembrane region" description="Helical" evidence="5">
    <location>
        <begin position="196"/>
        <end position="216"/>
    </location>
</feature>
<dbReference type="InterPro" id="IPR001046">
    <property type="entry name" value="NRAMP_fam"/>
</dbReference>
<keyword evidence="3 5" id="KW-1133">Transmembrane helix</keyword>
<feature type="transmembrane region" description="Helical" evidence="5">
    <location>
        <begin position="125"/>
        <end position="146"/>
    </location>
</feature>
<dbReference type="PANTHER" id="PTHR11706:SF2">
    <property type="entry name" value="TRANSPORTER PROTEIN"/>
    <property type="match status" value="1"/>
</dbReference>
<dbReference type="GO" id="GO:0034755">
    <property type="term" value="P:iron ion transmembrane transport"/>
    <property type="evidence" value="ECO:0007669"/>
    <property type="project" value="TreeGrafter"/>
</dbReference>
<dbReference type="PANTHER" id="PTHR11706">
    <property type="entry name" value="SOLUTE CARRIER PROTEIN FAMILY 11 MEMBER"/>
    <property type="match status" value="1"/>
</dbReference>
<feature type="transmembrane region" description="Helical" evidence="5">
    <location>
        <begin position="345"/>
        <end position="368"/>
    </location>
</feature>
<feature type="transmembrane region" description="Helical" evidence="5">
    <location>
        <begin position="322"/>
        <end position="339"/>
    </location>
</feature>
<dbReference type="RefSeq" id="WP_114917536.1">
    <property type="nucleotide sequence ID" value="NZ_CP024848.1"/>
</dbReference>
<organism evidence="6 7">
    <name type="scientific">Oceanobacillus zhaokaii</name>
    <dbReference type="NCBI Taxonomy" id="2052660"/>
    <lineage>
        <taxon>Bacteria</taxon>
        <taxon>Bacillati</taxon>
        <taxon>Bacillota</taxon>
        <taxon>Bacilli</taxon>
        <taxon>Bacillales</taxon>
        <taxon>Bacillaceae</taxon>
        <taxon>Oceanobacillus</taxon>
    </lineage>
</organism>
<reference evidence="7" key="1">
    <citation type="submission" date="2017-11" db="EMBL/GenBank/DDBJ databases">
        <authorList>
            <person name="Zhu W."/>
        </authorList>
    </citation>
    <scope>NUCLEOTIDE SEQUENCE [LARGE SCALE GENOMIC DNA]</scope>
    <source>
        <strain evidence="7">160</strain>
    </source>
</reference>
<evidence type="ECO:0000256" key="5">
    <source>
        <dbReference type="SAM" id="Phobius"/>
    </source>
</evidence>
<feature type="transmembrane region" description="Helical" evidence="5">
    <location>
        <begin position="289"/>
        <end position="310"/>
    </location>
</feature>
<evidence type="ECO:0000256" key="2">
    <source>
        <dbReference type="ARBA" id="ARBA00022692"/>
    </source>
</evidence>
<proteinExistence type="predicted"/>
<feature type="transmembrane region" description="Helical" evidence="5">
    <location>
        <begin position="91"/>
        <end position="113"/>
    </location>
</feature>
<sequence length="410" mass="43059">MVNKKKGTGNQLLSTNEQKKRSGALIGAAFLMATSAVGPGFLTQTAVFTESLLASFGFVILVSILLDIGAQMNVWRIISISGKPGQDIANTVFPGLGYVVAVFIVIGGLAFNIGNIGGTGLGLNAMLGLDVKIGAVISAALAIFIFLSKEAGAAMDQIVKWLGGILLILIAYVMIVSQPPVGEAVLRTFVPIELDIYAIITIVGGTVGGYITFSGGHRLLDAGITGKESIREVDRTAIMGIGVASLVRIMLFLAVLGVVSKGVNLDPANPAATVFQHAAGDIGFRLFGLVLWVAGITSVVGAAYTSVSFLKSFSKKIEKHANYWIIGFIVFSTLVFIFIGNAAVLLVLAGALNGLILPLTLGSMLLAANNKKIMGDYKHPIWLTIFGIIIVILTAILGVRTLIQMIPQLF</sequence>
<evidence type="ECO:0000256" key="3">
    <source>
        <dbReference type="ARBA" id="ARBA00022989"/>
    </source>
</evidence>
<dbReference type="GO" id="GO:0005886">
    <property type="term" value="C:plasma membrane"/>
    <property type="evidence" value="ECO:0007669"/>
    <property type="project" value="TreeGrafter"/>
</dbReference>
<dbReference type="GO" id="GO:0005384">
    <property type="term" value="F:manganese ion transmembrane transporter activity"/>
    <property type="evidence" value="ECO:0007669"/>
    <property type="project" value="TreeGrafter"/>
</dbReference>
<evidence type="ECO:0000256" key="4">
    <source>
        <dbReference type="ARBA" id="ARBA00023136"/>
    </source>
</evidence>
<keyword evidence="7" id="KW-1185">Reference proteome</keyword>
<feature type="transmembrane region" description="Helical" evidence="5">
    <location>
        <begin position="158"/>
        <end position="176"/>
    </location>
</feature>